<accession>A0A8X6LRE2</accession>
<keyword evidence="3" id="KW-0732">Signal</keyword>
<gene>
    <name evidence="4" type="primary">AVEN_67318_1</name>
    <name evidence="4" type="ORF">TNCT_472241</name>
</gene>
<comment type="caution">
    <text evidence="4">The sequence shown here is derived from an EMBL/GenBank/DDBJ whole genome shotgun (WGS) entry which is preliminary data.</text>
</comment>
<evidence type="ECO:0000256" key="2">
    <source>
        <dbReference type="ARBA" id="ARBA00023170"/>
    </source>
</evidence>
<name>A0A8X6LRE2_TRICU</name>
<feature type="chain" id="PRO_5036479233" evidence="3">
    <location>
        <begin position="23"/>
        <end position="319"/>
    </location>
</feature>
<evidence type="ECO:0000256" key="1">
    <source>
        <dbReference type="ARBA" id="ARBA00007343"/>
    </source>
</evidence>
<dbReference type="GO" id="GO:0005886">
    <property type="term" value="C:plasma membrane"/>
    <property type="evidence" value="ECO:0007669"/>
    <property type="project" value="TreeGrafter"/>
</dbReference>
<evidence type="ECO:0000313" key="5">
    <source>
        <dbReference type="Proteomes" id="UP000887116"/>
    </source>
</evidence>
<dbReference type="AlphaFoldDB" id="A0A8X6LRE2"/>
<keyword evidence="2" id="KW-0675">Receptor</keyword>
<keyword evidence="5" id="KW-1185">Reference proteome</keyword>
<evidence type="ECO:0000313" key="4">
    <source>
        <dbReference type="EMBL" id="GFR17862.1"/>
    </source>
</evidence>
<evidence type="ECO:0000256" key="3">
    <source>
        <dbReference type="SAM" id="SignalP"/>
    </source>
</evidence>
<comment type="similarity">
    <text evidence="1">Belongs to the G-protein coupled receptor 2 family. Adhesion G-protein coupled receptor (ADGR) subfamily.</text>
</comment>
<dbReference type="GO" id="GO:0007166">
    <property type="term" value="P:cell surface receptor signaling pathway"/>
    <property type="evidence" value="ECO:0007669"/>
    <property type="project" value="TreeGrafter"/>
</dbReference>
<dbReference type="PANTHER" id="PTHR45930">
    <property type="entry name" value="G-PROTEIN COUPLED RECEPTOR 124-LIKE PROTEIN"/>
    <property type="match status" value="1"/>
</dbReference>
<dbReference type="InterPro" id="IPR051963">
    <property type="entry name" value="Adhesion_GPCR_A"/>
</dbReference>
<dbReference type="EMBL" id="BMAO01007695">
    <property type="protein sequence ID" value="GFR17862.1"/>
    <property type="molecule type" value="Genomic_DNA"/>
</dbReference>
<proteinExistence type="inferred from homology"/>
<dbReference type="Proteomes" id="UP000887116">
    <property type="component" value="Unassembled WGS sequence"/>
</dbReference>
<sequence>MKHLSVLVFVVAVVTCNYAVFAYDDSDVCPPPDQIAPCTCFRAPLTKRITALCTNFTNAMDIQDIFDRNPGWNLQDVHIDRSAMQYLPAQMLEKARFQSLNLSSSVLHTMFDVTPVKTPELNLYLHDVKLSRGFQWSDIANSTLRELTIFGLVIRHFGQKFIDNIPKTVKALWFENSNTASISPRAFANLSELEVLSVIRGSLKTISRDMFPKPTRMMFLDFSYHRISKLPEDIFSDMPHLGVFRFEGNRIKTMSEKVFIKSNALYGLIGNPIVCNCDIKWITTGKVTLQLVKGECVEPNALKGRKLETLKPSDFSYCQ</sequence>
<organism evidence="4 5">
    <name type="scientific">Trichonephila clavata</name>
    <name type="common">Joro spider</name>
    <name type="synonym">Nephila clavata</name>
    <dbReference type="NCBI Taxonomy" id="2740835"/>
    <lineage>
        <taxon>Eukaryota</taxon>
        <taxon>Metazoa</taxon>
        <taxon>Ecdysozoa</taxon>
        <taxon>Arthropoda</taxon>
        <taxon>Chelicerata</taxon>
        <taxon>Arachnida</taxon>
        <taxon>Araneae</taxon>
        <taxon>Araneomorphae</taxon>
        <taxon>Entelegynae</taxon>
        <taxon>Araneoidea</taxon>
        <taxon>Nephilidae</taxon>
        <taxon>Trichonephila</taxon>
    </lineage>
</organism>
<dbReference type="SUPFAM" id="SSF52058">
    <property type="entry name" value="L domain-like"/>
    <property type="match status" value="1"/>
</dbReference>
<dbReference type="OrthoDB" id="6425485at2759"/>
<reference evidence="4" key="1">
    <citation type="submission" date="2020-07" db="EMBL/GenBank/DDBJ databases">
        <title>Multicomponent nature underlies the extraordinary mechanical properties of spider dragline silk.</title>
        <authorList>
            <person name="Kono N."/>
            <person name="Nakamura H."/>
            <person name="Mori M."/>
            <person name="Yoshida Y."/>
            <person name="Ohtoshi R."/>
            <person name="Malay A.D."/>
            <person name="Moran D.A.P."/>
            <person name="Tomita M."/>
            <person name="Numata K."/>
            <person name="Arakawa K."/>
        </authorList>
    </citation>
    <scope>NUCLEOTIDE SEQUENCE</scope>
</reference>
<protein>
    <submittedName>
        <fullName evidence="4">Uncharacterized protein</fullName>
    </submittedName>
</protein>
<dbReference type="PANTHER" id="PTHR45930:SF4">
    <property type="entry name" value="ADHESION G PROTEIN-COUPLED RECEPTOR A3"/>
    <property type="match status" value="1"/>
</dbReference>
<feature type="signal peptide" evidence="3">
    <location>
        <begin position="1"/>
        <end position="22"/>
    </location>
</feature>
<dbReference type="InterPro" id="IPR032675">
    <property type="entry name" value="LRR_dom_sf"/>
</dbReference>
<dbReference type="Gene3D" id="3.80.10.10">
    <property type="entry name" value="Ribonuclease Inhibitor"/>
    <property type="match status" value="1"/>
</dbReference>